<name>A0A919JFV3_9ACTN</name>
<evidence type="ECO:0000313" key="3">
    <source>
        <dbReference type="Proteomes" id="UP000647172"/>
    </source>
</evidence>
<proteinExistence type="predicted"/>
<evidence type="ECO:0000259" key="1">
    <source>
        <dbReference type="Pfam" id="PF01494"/>
    </source>
</evidence>
<gene>
    <name evidence="2" type="ORF">Ani05nite_18010</name>
</gene>
<dbReference type="PRINTS" id="PR00420">
    <property type="entry name" value="RNGMNOXGNASE"/>
</dbReference>
<accession>A0A919JFV3</accession>
<dbReference type="InterPro" id="IPR051704">
    <property type="entry name" value="FAD_aromatic-hydroxylase"/>
</dbReference>
<sequence>MTPPEVLISGAGLAGPALAHQLHRYGFRPTVVEKAPALRDGGYKVDIRGAATEVLKRMGLFAAARAADTGMRHVTYVRRDGRPIARLDANLLMGRRGDDLEVMRTDLTRILYDATATDVEYVFGDAIATMTDGPHGVDVTFVSGATRRFDVVVGADGLHSATRRLAMGDVALRHLGAHIAIFDVPDELGLDREEVFYTEPGRMVFAYSTGPDAPAKVGLVFGDAAPSLGREVLADRFAGLGWQVPRFLEHLRDADDVYFDALSQVELPRYSAGRVVLLGDAAHCPSPAAGQGTSMALVGAYLLAGELAAAVGDHRAAFDRYEARLRPYAERNLAFGVKMAGDMVPGGRLSLAVRNYGMRTLKYHPLKRQLIERITRPLHEAANAIELPSYPMAPVA</sequence>
<keyword evidence="3" id="KW-1185">Reference proteome</keyword>
<dbReference type="PANTHER" id="PTHR46865:SF2">
    <property type="entry name" value="MONOOXYGENASE"/>
    <property type="match status" value="1"/>
</dbReference>
<evidence type="ECO:0000313" key="2">
    <source>
        <dbReference type="EMBL" id="GIE48267.1"/>
    </source>
</evidence>
<dbReference type="SUPFAM" id="SSF51905">
    <property type="entry name" value="FAD/NAD(P)-binding domain"/>
    <property type="match status" value="1"/>
</dbReference>
<organism evidence="2 3">
    <name type="scientific">Actinoplanes nipponensis</name>
    <dbReference type="NCBI Taxonomy" id="135950"/>
    <lineage>
        <taxon>Bacteria</taxon>
        <taxon>Bacillati</taxon>
        <taxon>Actinomycetota</taxon>
        <taxon>Actinomycetes</taxon>
        <taxon>Micromonosporales</taxon>
        <taxon>Micromonosporaceae</taxon>
        <taxon>Actinoplanes</taxon>
    </lineage>
</organism>
<dbReference type="InterPro" id="IPR036188">
    <property type="entry name" value="FAD/NAD-bd_sf"/>
</dbReference>
<dbReference type="GO" id="GO:0071949">
    <property type="term" value="F:FAD binding"/>
    <property type="evidence" value="ECO:0007669"/>
    <property type="project" value="InterPro"/>
</dbReference>
<dbReference type="AlphaFoldDB" id="A0A919JFV3"/>
<dbReference type="Gene3D" id="3.30.9.10">
    <property type="entry name" value="D-Amino Acid Oxidase, subunit A, domain 2"/>
    <property type="match status" value="1"/>
</dbReference>
<feature type="domain" description="FAD-binding" evidence="1">
    <location>
        <begin position="268"/>
        <end position="334"/>
    </location>
</feature>
<reference evidence="2" key="1">
    <citation type="submission" date="2021-01" db="EMBL/GenBank/DDBJ databases">
        <title>Whole genome shotgun sequence of Actinoplanes nipponensis NBRC 14063.</title>
        <authorList>
            <person name="Komaki H."/>
            <person name="Tamura T."/>
        </authorList>
    </citation>
    <scope>NUCLEOTIDE SEQUENCE</scope>
    <source>
        <strain evidence="2">NBRC 14063</strain>
    </source>
</reference>
<dbReference type="PANTHER" id="PTHR46865">
    <property type="entry name" value="OXIDOREDUCTASE-RELATED"/>
    <property type="match status" value="1"/>
</dbReference>
<dbReference type="Gene3D" id="3.50.50.60">
    <property type="entry name" value="FAD/NAD(P)-binding domain"/>
    <property type="match status" value="1"/>
</dbReference>
<dbReference type="Proteomes" id="UP000647172">
    <property type="component" value="Unassembled WGS sequence"/>
</dbReference>
<protein>
    <submittedName>
        <fullName evidence="2">FAD-dependent oxidoreductase</fullName>
    </submittedName>
</protein>
<dbReference type="RefSeq" id="WP_203766740.1">
    <property type="nucleotide sequence ID" value="NZ_BAAAYJ010000061.1"/>
</dbReference>
<dbReference type="Pfam" id="PF01494">
    <property type="entry name" value="FAD_binding_3"/>
    <property type="match status" value="2"/>
</dbReference>
<dbReference type="EMBL" id="BOMQ01000022">
    <property type="protein sequence ID" value="GIE48267.1"/>
    <property type="molecule type" value="Genomic_DNA"/>
</dbReference>
<dbReference type="InterPro" id="IPR002938">
    <property type="entry name" value="FAD-bd"/>
</dbReference>
<comment type="caution">
    <text evidence="2">The sequence shown here is derived from an EMBL/GenBank/DDBJ whole genome shotgun (WGS) entry which is preliminary data.</text>
</comment>
<feature type="domain" description="FAD-binding" evidence="1">
    <location>
        <begin position="5"/>
        <end position="165"/>
    </location>
</feature>